<dbReference type="Proteomes" id="UP000567179">
    <property type="component" value="Unassembled WGS sequence"/>
</dbReference>
<name>A0A8H5FB82_9AGAR</name>
<feature type="region of interest" description="Disordered" evidence="1">
    <location>
        <begin position="539"/>
        <end position="571"/>
    </location>
</feature>
<comment type="caution">
    <text evidence="2">The sequence shown here is derived from an EMBL/GenBank/DDBJ whole genome shotgun (WGS) entry which is preliminary data.</text>
</comment>
<proteinExistence type="predicted"/>
<sequence>MMSREGGNQLVGIQSTNQRPLPTITHDITEFAKWPLGAKPVVDLLCRPLTATIADLSRMPGPGWPREAWTRVLEEQGVSVGASHSGGGAGEAGPSSRLPVGPGLAHISTQPSPMTGSRERLITDPRIFDALWAHTERMRMVAATMQVTPSAVGAVTPAEKMPTRPGWTALMKQLLEASVSREESILWHNTPFVLPRPNRLGATIPPARNCQDEAAMLFVTHIQELLITSSTEGSTQRDTPRQQSPLKQQNPNMPPAPRSPAKKEEEFPTGSPARYSVNGKSAQVDGASHANERSEEWSSESDEIISTINSEVEILKLDVSQDGHIIPGGVDSQRTCVLPIVCVAGDGPGLANITSQITSVACQRYVWGIRQPTLGIEMADSGYHARIFVAWVQEDELTPLVKTPLSATKPSQIPSSVGLTGPGMAGPPPNMKRVVHIARASTSAPCNPTLGFFNLSLPSHMLLFAQFILGAARAQYDGIVASTMSYADYEDRVPIWRRKFCWRSDHGAVTGEMHDMMPTDNTLEGRIRKWAEEVEVYRRMEASNPKGKTKRKDTKEGTTARRQRRATSRPL</sequence>
<accession>A0A8H5FB82</accession>
<dbReference type="AlphaFoldDB" id="A0A8H5FB82"/>
<dbReference type="EMBL" id="JAACJJ010000001">
    <property type="protein sequence ID" value="KAF5330506.1"/>
    <property type="molecule type" value="Genomic_DNA"/>
</dbReference>
<feature type="compositionally biased region" description="Basic residues" evidence="1">
    <location>
        <begin position="561"/>
        <end position="571"/>
    </location>
</feature>
<feature type="region of interest" description="Disordered" evidence="1">
    <location>
        <begin position="80"/>
        <end position="118"/>
    </location>
</feature>
<protein>
    <submittedName>
        <fullName evidence="2">Uncharacterized protein</fullName>
    </submittedName>
</protein>
<evidence type="ECO:0000256" key="1">
    <source>
        <dbReference type="SAM" id="MobiDB-lite"/>
    </source>
</evidence>
<keyword evidence="3" id="KW-1185">Reference proteome</keyword>
<feature type="region of interest" description="Disordered" evidence="1">
    <location>
        <begin position="228"/>
        <end position="302"/>
    </location>
</feature>
<feature type="compositionally biased region" description="Polar residues" evidence="1">
    <location>
        <begin position="228"/>
        <end position="251"/>
    </location>
</feature>
<gene>
    <name evidence="2" type="ORF">D9619_006080</name>
</gene>
<reference evidence="2 3" key="1">
    <citation type="journal article" date="2020" name="ISME J.">
        <title>Uncovering the hidden diversity of litter-decomposition mechanisms in mushroom-forming fungi.</title>
        <authorList>
            <person name="Floudas D."/>
            <person name="Bentzer J."/>
            <person name="Ahren D."/>
            <person name="Johansson T."/>
            <person name="Persson P."/>
            <person name="Tunlid A."/>
        </authorList>
    </citation>
    <scope>NUCLEOTIDE SEQUENCE [LARGE SCALE GENOMIC DNA]</scope>
    <source>
        <strain evidence="2 3">CBS 101986</strain>
    </source>
</reference>
<evidence type="ECO:0000313" key="2">
    <source>
        <dbReference type="EMBL" id="KAF5330506.1"/>
    </source>
</evidence>
<organism evidence="2 3">
    <name type="scientific">Psilocybe cf. subviscida</name>
    <dbReference type="NCBI Taxonomy" id="2480587"/>
    <lineage>
        <taxon>Eukaryota</taxon>
        <taxon>Fungi</taxon>
        <taxon>Dikarya</taxon>
        <taxon>Basidiomycota</taxon>
        <taxon>Agaricomycotina</taxon>
        <taxon>Agaricomycetes</taxon>
        <taxon>Agaricomycetidae</taxon>
        <taxon>Agaricales</taxon>
        <taxon>Agaricineae</taxon>
        <taxon>Strophariaceae</taxon>
        <taxon>Psilocybe</taxon>
    </lineage>
</organism>
<evidence type="ECO:0000313" key="3">
    <source>
        <dbReference type="Proteomes" id="UP000567179"/>
    </source>
</evidence>
<dbReference type="OrthoDB" id="2919059at2759"/>